<keyword evidence="4" id="KW-1185">Reference proteome</keyword>
<reference evidence="2 4" key="2">
    <citation type="submission" date="2016-10" db="EMBL/GenBank/DDBJ databases">
        <authorList>
            <person name="Varghese N."/>
            <person name="Submissions S."/>
        </authorList>
    </citation>
    <scope>NUCLEOTIDE SEQUENCE [LARGE SCALE GENOMIC DNA]</scope>
    <source>
        <strain evidence="2 4">DSM 22150</strain>
    </source>
</reference>
<dbReference type="EMBL" id="FJNB01000003">
    <property type="protein sequence ID" value="CZQ86506.1"/>
    <property type="molecule type" value="Genomic_DNA"/>
</dbReference>
<name>A0A143YGM5_9LACT</name>
<dbReference type="Proteomes" id="UP000199280">
    <property type="component" value="Unassembled WGS sequence"/>
</dbReference>
<reference evidence="1 3" key="1">
    <citation type="submission" date="2016-02" db="EMBL/GenBank/DDBJ databases">
        <authorList>
            <person name="Wen L."/>
            <person name="He K."/>
            <person name="Yang H."/>
        </authorList>
    </citation>
    <scope>NUCLEOTIDE SEQUENCE [LARGE SCALE GENOMIC DNA]</scope>
    <source>
        <strain evidence="1">Trichococcus_R210</strain>
    </source>
</reference>
<protein>
    <submittedName>
        <fullName evidence="1">Uncharacterized protein</fullName>
    </submittedName>
</protein>
<accession>A0A143YGM5</accession>
<evidence type="ECO:0000313" key="1">
    <source>
        <dbReference type="EMBL" id="CZQ86506.1"/>
    </source>
</evidence>
<evidence type="ECO:0000313" key="2">
    <source>
        <dbReference type="EMBL" id="SEI61323.1"/>
    </source>
</evidence>
<gene>
    <name evidence="2" type="ORF">SAMN05216375_1024</name>
    <name evidence="1" type="ORF">TR210_528</name>
</gene>
<sequence>MGRHKQMPGKTYKIIFQNDQEAKVICTYLCPYCNLDTTVQITVNATGFDLLESGGFYEPLECPHCNKISDVRFWQSSRI</sequence>
<organism evidence="1 3">
    <name type="scientific">Trichococcus ilyis</name>
    <dbReference type="NCBI Taxonomy" id="640938"/>
    <lineage>
        <taxon>Bacteria</taxon>
        <taxon>Bacillati</taxon>
        <taxon>Bacillota</taxon>
        <taxon>Bacilli</taxon>
        <taxon>Lactobacillales</taxon>
        <taxon>Carnobacteriaceae</taxon>
        <taxon>Trichococcus</taxon>
    </lineage>
</organism>
<dbReference type="EMBL" id="FNYT01000002">
    <property type="protein sequence ID" value="SEI61323.1"/>
    <property type="molecule type" value="Genomic_DNA"/>
</dbReference>
<dbReference type="AlphaFoldDB" id="A0A143YGM5"/>
<evidence type="ECO:0000313" key="4">
    <source>
        <dbReference type="Proteomes" id="UP000199280"/>
    </source>
</evidence>
<proteinExistence type="predicted"/>
<dbReference type="Proteomes" id="UP000076878">
    <property type="component" value="Unassembled WGS sequence"/>
</dbReference>
<evidence type="ECO:0000313" key="3">
    <source>
        <dbReference type="Proteomes" id="UP000076878"/>
    </source>
</evidence>